<feature type="chain" id="PRO_5044618701" evidence="5">
    <location>
        <begin position="25"/>
        <end position="373"/>
    </location>
</feature>
<dbReference type="Pfam" id="PF13458">
    <property type="entry name" value="Peripla_BP_6"/>
    <property type="match status" value="1"/>
</dbReference>
<comment type="similarity">
    <text evidence="1">Belongs to the leucine-binding protein family.</text>
</comment>
<evidence type="ECO:0000256" key="4">
    <source>
        <dbReference type="ARBA" id="ARBA00022970"/>
    </source>
</evidence>
<dbReference type="CDD" id="cd06326">
    <property type="entry name" value="PBP1_ABC_ligand_binding-like"/>
    <property type="match status" value="1"/>
</dbReference>
<reference evidence="8 9" key="1">
    <citation type="submission" date="2019-02" db="EMBL/GenBank/DDBJ databases">
        <title>Complete Genome Sequence and Methylome Analysis of Sphaerotilus natans subsp. sulfidivorans D-507.</title>
        <authorList>
            <person name="Fomenkov A."/>
            <person name="Gridneva E."/>
            <person name="Smolyakov D."/>
            <person name="Dubinina G."/>
            <person name="Vincze T."/>
            <person name="Grabovich M."/>
            <person name="Roberts R.J."/>
        </authorList>
    </citation>
    <scope>NUCLEOTIDE SEQUENCE [LARGE SCALE GENOMIC DNA]</scope>
    <source>
        <strain evidence="8 9">D-507</strain>
    </source>
</reference>
<dbReference type="Gene3D" id="3.40.50.2300">
    <property type="match status" value="2"/>
</dbReference>
<dbReference type="RefSeq" id="WP_149502716.1">
    <property type="nucleotide sequence ID" value="NZ_CP035708.1"/>
</dbReference>
<evidence type="ECO:0000256" key="1">
    <source>
        <dbReference type="ARBA" id="ARBA00010062"/>
    </source>
</evidence>
<evidence type="ECO:0000256" key="3">
    <source>
        <dbReference type="ARBA" id="ARBA00022729"/>
    </source>
</evidence>
<organism evidence="8 9">
    <name type="scientific">Sphaerotilus sulfidivorans</name>
    <dbReference type="NCBI Taxonomy" id="639200"/>
    <lineage>
        <taxon>Bacteria</taxon>
        <taxon>Pseudomonadati</taxon>
        <taxon>Pseudomonadota</taxon>
        <taxon>Betaproteobacteria</taxon>
        <taxon>Burkholderiales</taxon>
        <taxon>Sphaerotilaceae</taxon>
        <taxon>Sphaerotilus</taxon>
    </lineage>
</organism>
<feature type="domain" description="Leucine-binding protein" evidence="6">
    <location>
        <begin position="28"/>
        <end position="368"/>
    </location>
</feature>
<evidence type="ECO:0000313" key="7">
    <source>
        <dbReference type="EMBL" id="MET3604851.1"/>
    </source>
</evidence>
<evidence type="ECO:0000313" key="8">
    <source>
        <dbReference type="EMBL" id="QEM99967.1"/>
    </source>
</evidence>
<feature type="signal peptide" evidence="5">
    <location>
        <begin position="1"/>
        <end position="24"/>
    </location>
</feature>
<dbReference type="KEGG" id="snn:EWH46_03695"/>
<reference evidence="7 10" key="2">
    <citation type="submission" date="2024-06" db="EMBL/GenBank/DDBJ databases">
        <title>Genomic Encyclopedia of Type Strains, Phase IV (KMG-IV): sequencing the most valuable type-strain genomes for metagenomic binning, comparative biology and taxonomic classification.</title>
        <authorList>
            <person name="Goeker M."/>
        </authorList>
    </citation>
    <scope>NUCLEOTIDE SEQUENCE [LARGE SCALE GENOMIC DNA]</scope>
    <source>
        <strain evidence="7 10">D-501</strain>
    </source>
</reference>
<dbReference type="InterPro" id="IPR028081">
    <property type="entry name" value="Leu-bd"/>
</dbReference>
<dbReference type="InterPro" id="IPR000709">
    <property type="entry name" value="Leu_Ile_Val-bd"/>
</dbReference>
<dbReference type="SUPFAM" id="SSF53822">
    <property type="entry name" value="Periplasmic binding protein-like I"/>
    <property type="match status" value="1"/>
</dbReference>
<accession>A0A5C1PXI1</accession>
<evidence type="ECO:0000259" key="6">
    <source>
        <dbReference type="Pfam" id="PF13458"/>
    </source>
</evidence>
<dbReference type="EMBL" id="CP035708">
    <property type="protein sequence ID" value="QEM99967.1"/>
    <property type="molecule type" value="Genomic_DNA"/>
</dbReference>
<sequence>MHRRSLVLAGAAVPLGLLPPHAQAAPPPILIGRTAPRQGPVAAMARAHAAGANLAFEACNAAGGIGGRPIRWADLDDGGDPARALALARALIVEQQALALFGCAGSQSLAALEPLLREHGVPAVGAVAVADSVRLLCRGAGFFARASHAQEAEVLARHLATVGLQRVAIAHTASPFGQEGLKLIGDALAAQRLQVVGSAALTAEDATAQEASRKLMALSPQAVVLFVPGSQAAAMMATAAGLKRHPAFFGLSIVGDDEALRRIGPQARGLALTQVTPNPWRETDRQMEIYRQQARAAGVEIGYASLAGWIDAQVLIEALRRCGGQLQRPRLTATLRVMQLFVAGMAVDFSRQDLGGSRFVDLVQLSESGRYLG</sequence>
<dbReference type="InterPro" id="IPR028082">
    <property type="entry name" value="Peripla_BP_I"/>
</dbReference>
<keyword evidence="3 5" id="KW-0732">Signal</keyword>
<dbReference type="Proteomes" id="UP000323522">
    <property type="component" value="Chromosome"/>
</dbReference>
<evidence type="ECO:0000313" key="10">
    <source>
        <dbReference type="Proteomes" id="UP001549111"/>
    </source>
</evidence>
<protein>
    <submittedName>
        <fullName evidence="7">ABC-type branched-subunit amino acid transport system substrate-binding protein</fullName>
    </submittedName>
</protein>
<evidence type="ECO:0000313" key="9">
    <source>
        <dbReference type="Proteomes" id="UP000323522"/>
    </source>
</evidence>
<dbReference type="PRINTS" id="PR00337">
    <property type="entry name" value="LEUILEVALBP"/>
</dbReference>
<dbReference type="AlphaFoldDB" id="A0A5C1PXI1"/>
<dbReference type="PANTHER" id="PTHR47235:SF1">
    <property type="entry name" value="BLR6548 PROTEIN"/>
    <property type="match status" value="1"/>
</dbReference>
<dbReference type="EMBL" id="JBEPLS010000010">
    <property type="protein sequence ID" value="MET3604851.1"/>
    <property type="molecule type" value="Genomic_DNA"/>
</dbReference>
<dbReference type="PANTHER" id="PTHR47235">
    <property type="entry name" value="BLR6548 PROTEIN"/>
    <property type="match status" value="1"/>
</dbReference>
<evidence type="ECO:0000256" key="2">
    <source>
        <dbReference type="ARBA" id="ARBA00022448"/>
    </source>
</evidence>
<keyword evidence="2" id="KW-0813">Transport</keyword>
<dbReference type="Proteomes" id="UP001549111">
    <property type="component" value="Unassembled WGS sequence"/>
</dbReference>
<proteinExistence type="inferred from homology"/>
<keyword evidence="10" id="KW-1185">Reference proteome</keyword>
<name>A0A5C1PXI1_9BURK</name>
<keyword evidence="4" id="KW-0029">Amino-acid transport</keyword>
<dbReference type="GO" id="GO:0006865">
    <property type="term" value="P:amino acid transport"/>
    <property type="evidence" value="ECO:0007669"/>
    <property type="project" value="UniProtKB-KW"/>
</dbReference>
<gene>
    <name evidence="7" type="ORF">ABIC99_002675</name>
    <name evidence="8" type="ORF">EWH46_03695</name>
</gene>
<evidence type="ECO:0000256" key="5">
    <source>
        <dbReference type="SAM" id="SignalP"/>
    </source>
</evidence>
<dbReference type="OrthoDB" id="8856407at2"/>